<reference evidence="8" key="1">
    <citation type="submission" date="2019-11" db="EMBL/GenBank/DDBJ databases">
        <authorList>
            <person name="Feng L."/>
        </authorList>
    </citation>
    <scope>NUCLEOTIDE SEQUENCE</scope>
    <source>
        <strain evidence="8">AvaginalisLFYP127</strain>
    </source>
</reference>
<dbReference type="Pfam" id="PF02683">
    <property type="entry name" value="DsbD_TM"/>
    <property type="match status" value="1"/>
</dbReference>
<accession>A0A6N2SZ38</accession>
<name>A0A6N2SZ38_9FIRM</name>
<gene>
    <name evidence="8" type="primary">dsbD</name>
    <name evidence="8" type="ORF">AVLFYP127_01919</name>
</gene>
<feature type="domain" description="Cytochrome C biogenesis protein transmembrane" evidence="7">
    <location>
        <begin position="6"/>
        <end position="223"/>
    </location>
</feature>
<feature type="transmembrane region" description="Helical" evidence="6">
    <location>
        <begin position="165"/>
        <end position="188"/>
    </location>
</feature>
<dbReference type="PANTHER" id="PTHR31272:SF4">
    <property type="entry name" value="CYTOCHROME C-TYPE BIOGENESIS PROTEIN HI_1454-RELATED"/>
    <property type="match status" value="1"/>
</dbReference>
<feature type="transmembrane region" description="Helical" evidence="6">
    <location>
        <begin position="89"/>
        <end position="109"/>
    </location>
</feature>
<dbReference type="GO" id="GO:0047134">
    <property type="term" value="F:protein-disulfide reductase [NAD(P)H] activity"/>
    <property type="evidence" value="ECO:0007669"/>
    <property type="project" value="UniProtKB-EC"/>
</dbReference>
<dbReference type="GO" id="GO:0017004">
    <property type="term" value="P:cytochrome complex assembly"/>
    <property type="evidence" value="ECO:0007669"/>
    <property type="project" value="InterPro"/>
</dbReference>
<keyword evidence="4 6" id="KW-1133">Transmembrane helix</keyword>
<comment type="similarity">
    <text evidence="2">Belongs to the DsbD family.</text>
</comment>
<dbReference type="GO" id="GO:0016020">
    <property type="term" value="C:membrane"/>
    <property type="evidence" value="ECO:0007669"/>
    <property type="project" value="UniProtKB-SubCell"/>
</dbReference>
<evidence type="ECO:0000256" key="2">
    <source>
        <dbReference type="ARBA" id="ARBA00006143"/>
    </source>
</evidence>
<dbReference type="InterPro" id="IPR051790">
    <property type="entry name" value="Cytochrome_c-biogenesis_DsbD"/>
</dbReference>
<evidence type="ECO:0000259" key="7">
    <source>
        <dbReference type="Pfam" id="PF02683"/>
    </source>
</evidence>
<evidence type="ECO:0000313" key="8">
    <source>
        <dbReference type="EMBL" id="VYS97070.1"/>
    </source>
</evidence>
<feature type="transmembrane region" description="Helical" evidence="6">
    <location>
        <begin position="209"/>
        <end position="226"/>
    </location>
</feature>
<dbReference type="EC" id="1.8.1.8" evidence="8"/>
<dbReference type="AlphaFoldDB" id="A0A6N2SZ38"/>
<protein>
    <submittedName>
        <fullName evidence="8">Thiol:disulfide interchange protein DsbD</fullName>
        <ecNumber evidence="8">1.8.1.8</ecNumber>
    </submittedName>
</protein>
<dbReference type="EMBL" id="CACRSW010000015">
    <property type="protein sequence ID" value="VYS97070.1"/>
    <property type="molecule type" value="Genomic_DNA"/>
</dbReference>
<evidence type="ECO:0000256" key="5">
    <source>
        <dbReference type="ARBA" id="ARBA00023136"/>
    </source>
</evidence>
<evidence type="ECO:0000256" key="6">
    <source>
        <dbReference type="SAM" id="Phobius"/>
    </source>
</evidence>
<proteinExistence type="inferred from homology"/>
<feature type="transmembrane region" description="Helical" evidence="6">
    <location>
        <begin position="130"/>
        <end position="159"/>
    </location>
</feature>
<evidence type="ECO:0000256" key="3">
    <source>
        <dbReference type="ARBA" id="ARBA00022692"/>
    </source>
</evidence>
<evidence type="ECO:0000256" key="1">
    <source>
        <dbReference type="ARBA" id="ARBA00004141"/>
    </source>
</evidence>
<sequence length="238" mass="26626">MIENQLLLSSVFIAGFLSFFAPCTFSLMPAYIGIITDQRGEYKNFKFGKIYINIGAIIKTMTFILGLATSFVILGFGAGFFGKFVNNRWVIFFGGLIVFLLGLHQMEIINIERLNVTKTVNFKNKKTKALGTYLMGLSFSLGWTPCVGPILGAVLLTSASSGKEFYGAFMMLVYSFGLMVPFLLMAVLSSTLNKNFEFFRKHLIFMKRLGGFLIMVMGVVLMTNQLPNLTSFFNNLFI</sequence>
<dbReference type="PANTHER" id="PTHR31272">
    <property type="entry name" value="CYTOCHROME C-TYPE BIOGENESIS PROTEIN HI_1454-RELATED"/>
    <property type="match status" value="1"/>
</dbReference>
<feature type="transmembrane region" description="Helical" evidence="6">
    <location>
        <begin position="56"/>
        <end position="77"/>
    </location>
</feature>
<keyword evidence="8" id="KW-0560">Oxidoreductase</keyword>
<feature type="transmembrane region" description="Helical" evidence="6">
    <location>
        <begin position="6"/>
        <end position="35"/>
    </location>
</feature>
<keyword evidence="5 6" id="KW-0472">Membrane</keyword>
<keyword evidence="3 6" id="KW-0812">Transmembrane</keyword>
<dbReference type="InterPro" id="IPR003834">
    <property type="entry name" value="Cyt_c_assmbl_TM_dom"/>
</dbReference>
<evidence type="ECO:0000256" key="4">
    <source>
        <dbReference type="ARBA" id="ARBA00022989"/>
    </source>
</evidence>
<comment type="subcellular location">
    <subcellularLocation>
        <location evidence="1">Membrane</location>
        <topology evidence="1">Multi-pass membrane protein</topology>
    </subcellularLocation>
</comment>
<organism evidence="8">
    <name type="scientific">Anaerococcus vaginalis</name>
    <dbReference type="NCBI Taxonomy" id="33037"/>
    <lineage>
        <taxon>Bacteria</taxon>
        <taxon>Bacillati</taxon>
        <taxon>Bacillota</taxon>
        <taxon>Tissierellia</taxon>
        <taxon>Tissierellales</taxon>
        <taxon>Peptoniphilaceae</taxon>
        <taxon>Anaerococcus</taxon>
    </lineage>
</organism>
<dbReference type="RefSeq" id="WP_156328942.1">
    <property type="nucleotide sequence ID" value="NZ_CACRSW010000015.1"/>
</dbReference>